<dbReference type="Pfam" id="PF04229">
    <property type="entry name" value="GrpB"/>
    <property type="match status" value="1"/>
</dbReference>
<sequence>MRVELVEYNPEWPKIFEQEHDLLLKDLGKSIAKIEHIGSTAVTGLVSKSIIDIMIGLYNFSDADNLVPQIVNLGYIYHPEFEDMIPERRFFKKVINDKATHHIHMVEIKGEFWQRHLLFRNYLRANPEIAKEYSILKKELSKRDWKNGNDFAEVKSKFIRKVEKQALIDKEIIPK</sequence>
<dbReference type="PANTHER" id="PTHR34822">
    <property type="entry name" value="GRPB DOMAIN PROTEIN (AFU_ORTHOLOGUE AFUA_1G01530)"/>
    <property type="match status" value="1"/>
</dbReference>
<name>X0RF94_9ZZZZ</name>
<evidence type="ECO:0008006" key="2">
    <source>
        <dbReference type="Google" id="ProtNLM"/>
    </source>
</evidence>
<comment type="caution">
    <text evidence="1">The sequence shown here is derived from an EMBL/GenBank/DDBJ whole genome shotgun (WGS) entry which is preliminary data.</text>
</comment>
<dbReference type="InterPro" id="IPR043519">
    <property type="entry name" value="NT_sf"/>
</dbReference>
<dbReference type="SUPFAM" id="SSF81301">
    <property type="entry name" value="Nucleotidyltransferase"/>
    <property type="match status" value="1"/>
</dbReference>
<dbReference type="EMBL" id="BARS01006257">
    <property type="protein sequence ID" value="GAF67428.1"/>
    <property type="molecule type" value="Genomic_DNA"/>
</dbReference>
<dbReference type="InterPro" id="IPR007344">
    <property type="entry name" value="GrpB/CoaE"/>
</dbReference>
<reference evidence="1" key="1">
    <citation type="journal article" date="2014" name="Front. Microbiol.">
        <title>High frequency of phylogenetically diverse reductive dehalogenase-homologous genes in deep subseafloor sedimentary metagenomes.</title>
        <authorList>
            <person name="Kawai M."/>
            <person name="Futagami T."/>
            <person name="Toyoda A."/>
            <person name="Takaki Y."/>
            <person name="Nishi S."/>
            <person name="Hori S."/>
            <person name="Arai W."/>
            <person name="Tsubouchi T."/>
            <person name="Morono Y."/>
            <person name="Uchiyama I."/>
            <person name="Ito T."/>
            <person name="Fujiyama A."/>
            <person name="Inagaki F."/>
            <person name="Takami H."/>
        </authorList>
    </citation>
    <scope>NUCLEOTIDE SEQUENCE</scope>
    <source>
        <strain evidence="1">Expedition CK06-06</strain>
    </source>
</reference>
<dbReference type="PANTHER" id="PTHR34822:SF1">
    <property type="entry name" value="GRPB FAMILY PROTEIN"/>
    <property type="match status" value="1"/>
</dbReference>
<dbReference type="Gene3D" id="3.30.460.10">
    <property type="entry name" value="Beta Polymerase, domain 2"/>
    <property type="match status" value="1"/>
</dbReference>
<accession>X0RF94</accession>
<proteinExistence type="predicted"/>
<gene>
    <name evidence="1" type="ORF">S01H1_12222</name>
</gene>
<protein>
    <recommendedName>
        <fullName evidence="2">GrpB family protein</fullName>
    </recommendedName>
</protein>
<evidence type="ECO:0000313" key="1">
    <source>
        <dbReference type="EMBL" id="GAF67428.1"/>
    </source>
</evidence>
<organism evidence="1">
    <name type="scientific">marine sediment metagenome</name>
    <dbReference type="NCBI Taxonomy" id="412755"/>
    <lineage>
        <taxon>unclassified sequences</taxon>
        <taxon>metagenomes</taxon>
        <taxon>ecological metagenomes</taxon>
    </lineage>
</organism>
<dbReference type="AlphaFoldDB" id="X0RF94"/>